<dbReference type="AlphaFoldDB" id="A0A5B9QLV2"/>
<evidence type="ECO:0000259" key="2">
    <source>
        <dbReference type="Pfam" id="PF25275"/>
    </source>
</evidence>
<keyword evidence="4" id="KW-1185">Reference proteome</keyword>
<feature type="domain" description="Golvesin/Xly CBD-like" evidence="2">
    <location>
        <begin position="119"/>
        <end position="231"/>
    </location>
</feature>
<accession>A0A5B9QLV2</accession>
<gene>
    <name evidence="3" type="ORF">UC8_05370</name>
</gene>
<dbReference type="Pfam" id="PF25275">
    <property type="entry name" value="Golvesin_C"/>
    <property type="match status" value="1"/>
</dbReference>
<evidence type="ECO:0000313" key="4">
    <source>
        <dbReference type="Proteomes" id="UP000325286"/>
    </source>
</evidence>
<protein>
    <recommendedName>
        <fullName evidence="2">Golvesin/Xly CBD-like domain-containing protein</fullName>
    </recommendedName>
</protein>
<keyword evidence="1" id="KW-0812">Transmembrane</keyword>
<evidence type="ECO:0000313" key="3">
    <source>
        <dbReference type="EMBL" id="QEG38580.1"/>
    </source>
</evidence>
<dbReference type="RefSeq" id="WP_068141314.1">
    <property type="nucleotide sequence ID" value="NZ_CP042914.1"/>
</dbReference>
<proteinExistence type="predicted"/>
<sequence>MHPAPHSRRGFSYLEVQVAAVLLAVGISGLAPLVVIQSRQATRVAERLTSSEPIYLAPVDGDWHRRLGALADVSASAAAPLTPHRRPQLISSRSGYPAFRTHAAAGGYQYWVTYYDPLAYGSQLVWHYTSGTYGSYAQWQFTDVPAGYYEVYTTHSARSYWHPAAPFRIYDDTAVVHSTQINQRLFPNDYSYDGQTWERLGTVRIVSGTLRVRLVDDTSSPGYLAANAIMIRPLEVVSVRSLTPASDTQASCTIRIRTP</sequence>
<dbReference type="InterPro" id="IPR033803">
    <property type="entry name" value="CBD-like_Golvesin-Xly"/>
</dbReference>
<feature type="transmembrane region" description="Helical" evidence="1">
    <location>
        <begin position="16"/>
        <end position="36"/>
    </location>
</feature>
<dbReference type="OrthoDB" id="256302at2"/>
<evidence type="ECO:0000256" key="1">
    <source>
        <dbReference type="SAM" id="Phobius"/>
    </source>
</evidence>
<keyword evidence="1" id="KW-0472">Membrane</keyword>
<dbReference type="Proteomes" id="UP000325286">
    <property type="component" value="Chromosome"/>
</dbReference>
<dbReference type="EMBL" id="CP042914">
    <property type="protein sequence ID" value="QEG38580.1"/>
    <property type="molecule type" value="Genomic_DNA"/>
</dbReference>
<reference evidence="3 4" key="1">
    <citation type="submission" date="2019-08" db="EMBL/GenBank/DDBJ databases">
        <title>Deep-cultivation of Planctomycetes and their phenomic and genomic characterization uncovers novel biology.</title>
        <authorList>
            <person name="Wiegand S."/>
            <person name="Jogler M."/>
            <person name="Boedeker C."/>
            <person name="Pinto D."/>
            <person name="Vollmers J."/>
            <person name="Rivas-Marin E."/>
            <person name="Kohn T."/>
            <person name="Peeters S.H."/>
            <person name="Heuer A."/>
            <person name="Rast P."/>
            <person name="Oberbeckmann S."/>
            <person name="Bunk B."/>
            <person name="Jeske O."/>
            <person name="Meyerdierks A."/>
            <person name="Storesund J.E."/>
            <person name="Kallscheuer N."/>
            <person name="Luecker S."/>
            <person name="Lage O.M."/>
            <person name="Pohl T."/>
            <person name="Merkel B.J."/>
            <person name="Hornburger P."/>
            <person name="Mueller R.-W."/>
            <person name="Bruemmer F."/>
            <person name="Labrenz M."/>
            <person name="Spormann A.M."/>
            <person name="Op den Camp H."/>
            <person name="Overmann J."/>
            <person name="Amann R."/>
            <person name="Jetten M.S.M."/>
            <person name="Mascher T."/>
            <person name="Medema M.H."/>
            <person name="Devos D.P."/>
            <person name="Kaster A.-K."/>
            <person name="Ovreas L."/>
            <person name="Rohde M."/>
            <person name="Galperin M.Y."/>
            <person name="Jogler C."/>
        </authorList>
    </citation>
    <scope>NUCLEOTIDE SEQUENCE [LARGE SCALE GENOMIC DNA]</scope>
    <source>
        <strain evidence="3 4">UC8</strain>
    </source>
</reference>
<organism evidence="3 4">
    <name type="scientific">Roseimaritima ulvae</name>
    <dbReference type="NCBI Taxonomy" id="980254"/>
    <lineage>
        <taxon>Bacteria</taxon>
        <taxon>Pseudomonadati</taxon>
        <taxon>Planctomycetota</taxon>
        <taxon>Planctomycetia</taxon>
        <taxon>Pirellulales</taxon>
        <taxon>Pirellulaceae</taxon>
        <taxon>Roseimaritima</taxon>
    </lineage>
</organism>
<keyword evidence="1" id="KW-1133">Transmembrane helix</keyword>
<name>A0A5B9QLV2_9BACT</name>
<dbReference type="KEGG" id="rul:UC8_05370"/>